<sequence>MVRPTEPPKTKGDMLQPGTTKHVFSNSSAKKIKNYDECSKILQKQKLSYFKRTVKAWDLEGMDIDESSANFKAFLGDLMPSKQPEGNNGIGLHNKPSHVFARPPEAEFKNPLDLGKDFLWGLAVFAEETSHDKDSALLALRQARQTRWSGRAHGIRVVQELVRDDVNMAKVLFPRLSAHDDSHDDDDSLGDDESHGDDAD</sequence>
<accession>A0ABR1Y740</accession>
<comment type="caution">
    <text evidence="2">The sequence shown here is derived from an EMBL/GenBank/DDBJ whole genome shotgun (WGS) entry which is preliminary data.</text>
</comment>
<feature type="region of interest" description="Disordered" evidence="1">
    <location>
        <begin position="176"/>
        <end position="200"/>
    </location>
</feature>
<feature type="region of interest" description="Disordered" evidence="1">
    <location>
        <begin position="1"/>
        <end position="23"/>
    </location>
</feature>
<feature type="compositionally biased region" description="Basic and acidic residues" evidence="1">
    <location>
        <begin position="1"/>
        <end position="12"/>
    </location>
</feature>
<evidence type="ECO:0000256" key="1">
    <source>
        <dbReference type="SAM" id="MobiDB-lite"/>
    </source>
</evidence>
<dbReference type="Proteomes" id="UP001456524">
    <property type="component" value="Unassembled WGS sequence"/>
</dbReference>
<organism evidence="2 3">
    <name type="scientific">Phyllosticta citrichinensis</name>
    <dbReference type="NCBI Taxonomy" id="1130410"/>
    <lineage>
        <taxon>Eukaryota</taxon>
        <taxon>Fungi</taxon>
        <taxon>Dikarya</taxon>
        <taxon>Ascomycota</taxon>
        <taxon>Pezizomycotina</taxon>
        <taxon>Dothideomycetes</taxon>
        <taxon>Dothideomycetes incertae sedis</taxon>
        <taxon>Botryosphaeriales</taxon>
        <taxon>Phyllostictaceae</taxon>
        <taxon>Phyllosticta</taxon>
    </lineage>
</organism>
<reference evidence="2 3" key="1">
    <citation type="journal article" date="2022" name="G3 (Bethesda)">
        <title>Enemy or ally: a genomic approach to elucidate the lifestyle of Phyllosticta citrichinaensis.</title>
        <authorList>
            <person name="Buijs V.A."/>
            <person name="Groenewald J.Z."/>
            <person name="Haridas S."/>
            <person name="LaButti K.M."/>
            <person name="Lipzen A."/>
            <person name="Martin F.M."/>
            <person name="Barry K."/>
            <person name="Grigoriev I.V."/>
            <person name="Crous P.W."/>
            <person name="Seidl M.F."/>
        </authorList>
    </citation>
    <scope>NUCLEOTIDE SEQUENCE [LARGE SCALE GENOMIC DNA]</scope>
    <source>
        <strain evidence="2 3">CBS 129764</strain>
    </source>
</reference>
<protein>
    <submittedName>
        <fullName evidence="2">Uncharacterized protein</fullName>
    </submittedName>
</protein>
<name>A0ABR1Y740_9PEZI</name>
<evidence type="ECO:0000313" key="3">
    <source>
        <dbReference type="Proteomes" id="UP001456524"/>
    </source>
</evidence>
<gene>
    <name evidence="2" type="ORF">IWX90DRAFT_482535</name>
</gene>
<dbReference type="EMBL" id="JBBWUH010000001">
    <property type="protein sequence ID" value="KAK8177545.1"/>
    <property type="molecule type" value="Genomic_DNA"/>
</dbReference>
<keyword evidence="3" id="KW-1185">Reference proteome</keyword>
<evidence type="ECO:0000313" key="2">
    <source>
        <dbReference type="EMBL" id="KAK8177545.1"/>
    </source>
</evidence>
<proteinExistence type="predicted"/>